<gene>
    <name evidence="1" type="ORF">O181_031848</name>
</gene>
<comment type="caution">
    <text evidence="1">The sequence shown here is derived from an EMBL/GenBank/DDBJ whole genome shotgun (WGS) entry which is preliminary data.</text>
</comment>
<dbReference type="EMBL" id="AVOT02011448">
    <property type="protein sequence ID" value="MBW0492133.1"/>
    <property type="molecule type" value="Genomic_DNA"/>
</dbReference>
<name>A0A9Q3D0J1_9BASI</name>
<dbReference type="AlphaFoldDB" id="A0A9Q3D0J1"/>
<keyword evidence="2" id="KW-1185">Reference proteome</keyword>
<proteinExistence type="predicted"/>
<reference evidence="1" key="1">
    <citation type="submission" date="2021-03" db="EMBL/GenBank/DDBJ databases">
        <title>Draft genome sequence of rust myrtle Austropuccinia psidii MF-1, a brazilian biotype.</title>
        <authorList>
            <person name="Quecine M.C."/>
            <person name="Pachon D.M.R."/>
            <person name="Bonatelli M.L."/>
            <person name="Correr F.H."/>
            <person name="Franceschini L.M."/>
            <person name="Leite T.F."/>
            <person name="Margarido G.R.A."/>
            <person name="Almeida C.A."/>
            <person name="Ferrarezi J.A."/>
            <person name="Labate C.A."/>
        </authorList>
    </citation>
    <scope>NUCLEOTIDE SEQUENCE</scope>
    <source>
        <strain evidence="1">MF-1</strain>
    </source>
</reference>
<dbReference type="Proteomes" id="UP000765509">
    <property type="component" value="Unassembled WGS sequence"/>
</dbReference>
<accession>A0A9Q3D0J1</accession>
<sequence>MADLGLFLKQDTLGTSCAACDWLSLPQTPICFLSPPNVINLTRLCPKLAQVSLGAVVSPISDFAIVRSQKITISKLRPTHEEVESLDHLSWDSLNLRLDIW</sequence>
<evidence type="ECO:0000313" key="1">
    <source>
        <dbReference type="EMBL" id="MBW0492133.1"/>
    </source>
</evidence>
<evidence type="ECO:0000313" key="2">
    <source>
        <dbReference type="Proteomes" id="UP000765509"/>
    </source>
</evidence>
<protein>
    <submittedName>
        <fullName evidence="1">Uncharacterized protein</fullName>
    </submittedName>
</protein>
<organism evidence="1 2">
    <name type="scientific">Austropuccinia psidii MF-1</name>
    <dbReference type="NCBI Taxonomy" id="1389203"/>
    <lineage>
        <taxon>Eukaryota</taxon>
        <taxon>Fungi</taxon>
        <taxon>Dikarya</taxon>
        <taxon>Basidiomycota</taxon>
        <taxon>Pucciniomycotina</taxon>
        <taxon>Pucciniomycetes</taxon>
        <taxon>Pucciniales</taxon>
        <taxon>Sphaerophragmiaceae</taxon>
        <taxon>Austropuccinia</taxon>
    </lineage>
</organism>